<comment type="caution">
    <text evidence="5">The sequence shown here is derived from an EMBL/GenBank/DDBJ whole genome shotgun (WGS) entry which is preliminary data.</text>
</comment>
<dbReference type="SMART" id="SM00248">
    <property type="entry name" value="ANK"/>
    <property type="match status" value="4"/>
</dbReference>
<dbReference type="PANTHER" id="PTHR46680">
    <property type="entry name" value="NF-KAPPA-B INHIBITOR ALPHA"/>
    <property type="match status" value="1"/>
</dbReference>
<evidence type="ECO:0000256" key="4">
    <source>
        <dbReference type="SAM" id="MobiDB-lite"/>
    </source>
</evidence>
<gene>
    <name evidence="5" type="ORF">TKK_013337</name>
</gene>
<feature type="repeat" description="ANK" evidence="3">
    <location>
        <begin position="280"/>
        <end position="308"/>
    </location>
</feature>
<keyword evidence="1" id="KW-0677">Repeat</keyword>
<dbReference type="Proteomes" id="UP001627154">
    <property type="component" value="Unassembled WGS sequence"/>
</dbReference>
<name>A0ABD2WHK1_9HYME</name>
<evidence type="ECO:0000313" key="5">
    <source>
        <dbReference type="EMBL" id="KAL3392007.1"/>
    </source>
</evidence>
<evidence type="ECO:0000256" key="2">
    <source>
        <dbReference type="ARBA" id="ARBA00023043"/>
    </source>
</evidence>
<dbReference type="PROSITE" id="PS50088">
    <property type="entry name" value="ANK_REPEAT"/>
    <property type="match status" value="3"/>
</dbReference>
<feature type="repeat" description="ANK" evidence="3">
    <location>
        <begin position="91"/>
        <end position="123"/>
    </location>
</feature>
<sequence>MERSLRLRDDVGKATLPDGAKDNEGRFKWKLVERLLRKGVDPNLTDAEGSTLLHIICARTFGCDGNPVERFLRICDDVSKTALLVDVRDKLGRTPLHLAMLECNWTVAETLLRRGADPTVTDEHGSTPLHTFSETESSFSLPANGSVPTLIESCLGRYVNALDKSGNAPLHLALSRARANLVEWLLSHGADPNLPGWLESTPLHVVCKTSINKDDDDAAVANTIERFFGATDRLNLVLRLDARDRWGQTPLHCAVLHDNGAAIVFLLSRRSDDANLLNGRGKTPLQLAVANFMPDMVDVLVDNGADLSGFVFPSANGIESSPAAVTSANRQLEMARRALTVLERLELKGYRLRRGDVAAMMRLLDEYGAFEAGTDLRLLCSQDETFEAEAKKFNVRQKLTLHELIHSPIERWSKRLTSMSDKMWAKILSKLDRRFGDTCDAHLCEIALRNFCLARAMDPFRALVHRTAKEAPNEVCLLIFEHLSNKDLCNICLAVAALESNEAARSEDQSEDARIAQAPKKRRSKRLSKRARSTIGPMQQQQRAAVKRAVVAQFGRVHNSNTRAATSKYICHLNFKWTFE</sequence>
<protein>
    <submittedName>
        <fullName evidence="5">Uncharacterized protein</fullName>
    </submittedName>
</protein>
<accession>A0ABD2WHK1</accession>
<dbReference type="InterPro" id="IPR036770">
    <property type="entry name" value="Ankyrin_rpt-contain_sf"/>
</dbReference>
<feature type="compositionally biased region" description="Basic residues" evidence="4">
    <location>
        <begin position="519"/>
        <end position="532"/>
    </location>
</feature>
<keyword evidence="2 3" id="KW-0040">ANK repeat</keyword>
<dbReference type="InterPro" id="IPR002110">
    <property type="entry name" value="Ankyrin_rpt"/>
</dbReference>
<dbReference type="AlphaFoldDB" id="A0ABD2WHK1"/>
<organism evidence="5 6">
    <name type="scientific">Trichogramma kaykai</name>
    <dbReference type="NCBI Taxonomy" id="54128"/>
    <lineage>
        <taxon>Eukaryota</taxon>
        <taxon>Metazoa</taxon>
        <taxon>Ecdysozoa</taxon>
        <taxon>Arthropoda</taxon>
        <taxon>Hexapoda</taxon>
        <taxon>Insecta</taxon>
        <taxon>Pterygota</taxon>
        <taxon>Neoptera</taxon>
        <taxon>Endopterygota</taxon>
        <taxon>Hymenoptera</taxon>
        <taxon>Apocrita</taxon>
        <taxon>Proctotrupomorpha</taxon>
        <taxon>Chalcidoidea</taxon>
        <taxon>Trichogrammatidae</taxon>
        <taxon>Trichogramma</taxon>
    </lineage>
</organism>
<dbReference type="InterPro" id="IPR051070">
    <property type="entry name" value="NF-kappa-B_inhibitor"/>
</dbReference>
<feature type="repeat" description="ANK" evidence="3">
    <location>
        <begin position="165"/>
        <end position="197"/>
    </location>
</feature>
<dbReference type="PANTHER" id="PTHR46680:SF3">
    <property type="entry name" value="NF-KAPPA-B INHIBITOR CACTUS"/>
    <property type="match status" value="1"/>
</dbReference>
<dbReference type="PROSITE" id="PS50297">
    <property type="entry name" value="ANK_REP_REGION"/>
    <property type="match status" value="3"/>
</dbReference>
<dbReference type="Gene3D" id="1.25.40.20">
    <property type="entry name" value="Ankyrin repeat-containing domain"/>
    <property type="match status" value="3"/>
</dbReference>
<evidence type="ECO:0000313" key="6">
    <source>
        <dbReference type="Proteomes" id="UP001627154"/>
    </source>
</evidence>
<evidence type="ECO:0000256" key="3">
    <source>
        <dbReference type="PROSITE-ProRule" id="PRU00023"/>
    </source>
</evidence>
<dbReference type="Pfam" id="PF00023">
    <property type="entry name" value="Ank"/>
    <property type="match status" value="1"/>
</dbReference>
<dbReference type="SUPFAM" id="SSF48403">
    <property type="entry name" value="Ankyrin repeat"/>
    <property type="match status" value="1"/>
</dbReference>
<evidence type="ECO:0000256" key="1">
    <source>
        <dbReference type="ARBA" id="ARBA00022737"/>
    </source>
</evidence>
<proteinExistence type="predicted"/>
<reference evidence="5 6" key="1">
    <citation type="journal article" date="2024" name="bioRxiv">
        <title>A reference genome for Trichogramma kaykai: A tiny desert-dwelling parasitoid wasp with competing sex-ratio distorters.</title>
        <authorList>
            <person name="Culotta J."/>
            <person name="Lindsey A.R."/>
        </authorList>
    </citation>
    <scope>NUCLEOTIDE SEQUENCE [LARGE SCALE GENOMIC DNA]</scope>
    <source>
        <strain evidence="5 6">KSX58</strain>
    </source>
</reference>
<feature type="region of interest" description="Disordered" evidence="4">
    <location>
        <begin position="506"/>
        <end position="539"/>
    </location>
</feature>
<dbReference type="EMBL" id="JBJJXI010000107">
    <property type="protein sequence ID" value="KAL3392007.1"/>
    <property type="molecule type" value="Genomic_DNA"/>
</dbReference>
<dbReference type="Pfam" id="PF12796">
    <property type="entry name" value="Ank_2"/>
    <property type="match status" value="2"/>
</dbReference>
<keyword evidence="6" id="KW-1185">Reference proteome</keyword>